<dbReference type="GO" id="GO:0006228">
    <property type="term" value="P:UTP biosynthetic process"/>
    <property type="evidence" value="ECO:0007669"/>
    <property type="project" value="InterPro"/>
</dbReference>
<dbReference type="Pfam" id="PF00334">
    <property type="entry name" value="NDK"/>
    <property type="match status" value="1"/>
</dbReference>
<evidence type="ECO:0000256" key="1">
    <source>
        <dbReference type="ARBA" id="ARBA00001946"/>
    </source>
</evidence>
<dbReference type="GO" id="GO:0006241">
    <property type="term" value="P:CTP biosynthetic process"/>
    <property type="evidence" value="ECO:0007669"/>
    <property type="project" value="InterPro"/>
</dbReference>
<evidence type="ECO:0000259" key="11">
    <source>
        <dbReference type="SMART" id="SM00562"/>
    </source>
</evidence>
<dbReference type="Proteomes" id="UP000242188">
    <property type="component" value="Unassembled WGS sequence"/>
</dbReference>
<organism evidence="12 13">
    <name type="scientific">Mizuhopecten yessoensis</name>
    <name type="common">Japanese scallop</name>
    <name type="synonym">Patinopecten yessoensis</name>
    <dbReference type="NCBI Taxonomy" id="6573"/>
    <lineage>
        <taxon>Eukaryota</taxon>
        <taxon>Metazoa</taxon>
        <taxon>Spiralia</taxon>
        <taxon>Lophotrochozoa</taxon>
        <taxon>Mollusca</taxon>
        <taxon>Bivalvia</taxon>
        <taxon>Autobranchia</taxon>
        <taxon>Pteriomorphia</taxon>
        <taxon>Pectinida</taxon>
        <taxon>Pectinoidea</taxon>
        <taxon>Pectinidae</taxon>
        <taxon>Mizuhopecten</taxon>
    </lineage>
</organism>
<sequence length="115" mass="13158">MASGGISAHILARDDGIREWRKLMGPTKVFQTVHSEPGSIRGQFGLTDTRNSTHGSDSDESARKEMQFFFPEFNVDEWYKKKEPYFRNGNVYFCEETGIHVEEIPSANILKQKLS</sequence>
<evidence type="ECO:0000256" key="6">
    <source>
        <dbReference type="ARBA" id="ARBA00022840"/>
    </source>
</evidence>
<dbReference type="GO" id="GO:0005524">
    <property type="term" value="F:ATP binding"/>
    <property type="evidence" value="ECO:0007669"/>
    <property type="project" value="UniProtKB-KW"/>
</dbReference>
<dbReference type="Gene3D" id="3.30.70.141">
    <property type="entry name" value="Nucleoside diphosphate kinase-like domain"/>
    <property type="match status" value="1"/>
</dbReference>
<comment type="similarity">
    <text evidence="8 9">Belongs to the NDK family.</text>
</comment>
<dbReference type="InterPro" id="IPR037994">
    <property type="entry name" value="NDPk6"/>
</dbReference>
<dbReference type="InterPro" id="IPR036850">
    <property type="entry name" value="NDK-like_dom_sf"/>
</dbReference>
<evidence type="ECO:0000256" key="5">
    <source>
        <dbReference type="ARBA" id="ARBA00022777"/>
    </source>
</evidence>
<dbReference type="GO" id="GO:0046872">
    <property type="term" value="F:metal ion binding"/>
    <property type="evidence" value="ECO:0007669"/>
    <property type="project" value="UniProtKB-KW"/>
</dbReference>
<dbReference type="PANTHER" id="PTHR46956">
    <property type="entry name" value="NUCLEOSIDE DIPHOSPHATE KINASE 6"/>
    <property type="match status" value="1"/>
</dbReference>
<keyword evidence="3" id="KW-0479">Metal-binding</keyword>
<evidence type="ECO:0000256" key="3">
    <source>
        <dbReference type="ARBA" id="ARBA00022723"/>
    </source>
</evidence>
<feature type="domain" description="Nucleoside diphosphate kinase-like" evidence="11">
    <location>
        <begin position="1"/>
        <end position="77"/>
    </location>
</feature>
<keyword evidence="2" id="KW-0808">Transferase</keyword>
<comment type="caution">
    <text evidence="12">The sequence shown here is derived from an EMBL/GenBank/DDBJ whole genome shotgun (WGS) entry which is preliminary data.</text>
</comment>
<dbReference type="PRINTS" id="PR01243">
    <property type="entry name" value="NUCDPKINASE"/>
</dbReference>
<dbReference type="STRING" id="6573.A0A210Q6M8"/>
<reference evidence="12 13" key="1">
    <citation type="journal article" date="2017" name="Nat. Ecol. Evol.">
        <title>Scallop genome provides insights into evolution of bilaterian karyotype and development.</title>
        <authorList>
            <person name="Wang S."/>
            <person name="Zhang J."/>
            <person name="Jiao W."/>
            <person name="Li J."/>
            <person name="Xun X."/>
            <person name="Sun Y."/>
            <person name="Guo X."/>
            <person name="Huan P."/>
            <person name="Dong B."/>
            <person name="Zhang L."/>
            <person name="Hu X."/>
            <person name="Sun X."/>
            <person name="Wang J."/>
            <person name="Zhao C."/>
            <person name="Wang Y."/>
            <person name="Wang D."/>
            <person name="Huang X."/>
            <person name="Wang R."/>
            <person name="Lv J."/>
            <person name="Li Y."/>
            <person name="Zhang Z."/>
            <person name="Liu B."/>
            <person name="Lu W."/>
            <person name="Hui Y."/>
            <person name="Liang J."/>
            <person name="Zhou Z."/>
            <person name="Hou R."/>
            <person name="Li X."/>
            <person name="Liu Y."/>
            <person name="Li H."/>
            <person name="Ning X."/>
            <person name="Lin Y."/>
            <person name="Zhao L."/>
            <person name="Xing Q."/>
            <person name="Dou J."/>
            <person name="Li Y."/>
            <person name="Mao J."/>
            <person name="Guo H."/>
            <person name="Dou H."/>
            <person name="Li T."/>
            <person name="Mu C."/>
            <person name="Jiang W."/>
            <person name="Fu Q."/>
            <person name="Fu X."/>
            <person name="Miao Y."/>
            <person name="Liu J."/>
            <person name="Yu Q."/>
            <person name="Li R."/>
            <person name="Liao H."/>
            <person name="Li X."/>
            <person name="Kong Y."/>
            <person name="Jiang Z."/>
            <person name="Chourrout D."/>
            <person name="Li R."/>
            <person name="Bao Z."/>
        </authorList>
    </citation>
    <scope>NUCLEOTIDE SEQUENCE [LARGE SCALE GENOMIC DNA]</scope>
    <source>
        <strain evidence="12 13">PY_sf001</strain>
    </source>
</reference>
<name>A0A210Q6M8_MIZYE</name>
<evidence type="ECO:0000313" key="13">
    <source>
        <dbReference type="Proteomes" id="UP000242188"/>
    </source>
</evidence>
<dbReference type="SMART" id="SM00562">
    <property type="entry name" value="NDK"/>
    <property type="match status" value="1"/>
</dbReference>
<dbReference type="InterPro" id="IPR001564">
    <property type="entry name" value="Nucleoside_diP_kinase"/>
</dbReference>
<keyword evidence="13" id="KW-1185">Reference proteome</keyword>
<keyword evidence="7" id="KW-0460">Magnesium</keyword>
<evidence type="ECO:0000256" key="8">
    <source>
        <dbReference type="PROSITE-ProRule" id="PRU00706"/>
    </source>
</evidence>
<dbReference type="GO" id="GO:0006183">
    <property type="term" value="P:GTP biosynthetic process"/>
    <property type="evidence" value="ECO:0007669"/>
    <property type="project" value="InterPro"/>
</dbReference>
<dbReference type="GO" id="GO:0004550">
    <property type="term" value="F:nucleoside diphosphate kinase activity"/>
    <property type="evidence" value="ECO:0007669"/>
    <property type="project" value="InterPro"/>
</dbReference>
<protein>
    <submittedName>
        <fullName evidence="12">Nucleoside diphosphate kinase 6</fullName>
    </submittedName>
</protein>
<dbReference type="AlphaFoldDB" id="A0A210Q6M8"/>
<keyword evidence="5 12" id="KW-0418">Kinase</keyword>
<dbReference type="EMBL" id="NEDP02004783">
    <property type="protein sequence ID" value="OWF44398.1"/>
    <property type="molecule type" value="Genomic_DNA"/>
</dbReference>
<comment type="cofactor">
    <cofactor evidence="1">
        <name>Mg(2+)</name>
        <dbReference type="ChEBI" id="CHEBI:18420"/>
    </cofactor>
</comment>
<dbReference type="PANTHER" id="PTHR46956:SF1">
    <property type="entry name" value="NUCLEOSIDE DIPHOSPHATE KINASE 6"/>
    <property type="match status" value="1"/>
</dbReference>
<evidence type="ECO:0000313" key="12">
    <source>
        <dbReference type="EMBL" id="OWF44398.1"/>
    </source>
</evidence>
<proteinExistence type="inferred from homology"/>
<accession>A0A210Q6M8</accession>
<dbReference type="InterPro" id="IPR034907">
    <property type="entry name" value="NDK-like_dom"/>
</dbReference>
<dbReference type="SUPFAM" id="SSF54919">
    <property type="entry name" value="Nucleoside diphosphate kinase, NDK"/>
    <property type="match status" value="1"/>
</dbReference>
<evidence type="ECO:0000256" key="10">
    <source>
        <dbReference type="SAM" id="MobiDB-lite"/>
    </source>
</evidence>
<evidence type="ECO:0000256" key="4">
    <source>
        <dbReference type="ARBA" id="ARBA00022741"/>
    </source>
</evidence>
<dbReference type="PROSITE" id="PS51374">
    <property type="entry name" value="NDPK_LIKE"/>
    <property type="match status" value="1"/>
</dbReference>
<feature type="compositionally biased region" description="Polar residues" evidence="10">
    <location>
        <begin position="46"/>
        <end position="55"/>
    </location>
</feature>
<evidence type="ECO:0000256" key="2">
    <source>
        <dbReference type="ARBA" id="ARBA00022679"/>
    </source>
</evidence>
<keyword evidence="4" id="KW-0547">Nucleotide-binding</keyword>
<evidence type="ECO:0000256" key="9">
    <source>
        <dbReference type="RuleBase" id="RU004011"/>
    </source>
</evidence>
<gene>
    <name evidence="12" type="ORF">KP79_PYT09921</name>
</gene>
<comment type="caution">
    <text evidence="8">Lacks conserved residue(s) required for the propagation of feature annotation.</text>
</comment>
<evidence type="ECO:0000256" key="7">
    <source>
        <dbReference type="ARBA" id="ARBA00022842"/>
    </source>
</evidence>
<keyword evidence="6" id="KW-0067">ATP-binding</keyword>
<feature type="region of interest" description="Disordered" evidence="10">
    <location>
        <begin position="40"/>
        <end position="61"/>
    </location>
</feature>